<evidence type="ECO:0000256" key="7">
    <source>
        <dbReference type="ARBA" id="ARBA00023004"/>
    </source>
</evidence>
<comment type="similarity">
    <text evidence="2">Belongs to the organic radical-activating enzymes family.</text>
</comment>
<dbReference type="GO" id="GO:0043365">
    <property type="term" value="F:[formate-C-acetyltransferase]-activating enzyme activity"/>
    <property type="evidence" value="ECO:0007669"/>
    <property type="project" value="UniProtKB-EC"/>
</dbReference>
<organism evidence="12 13">
    <name type="scientific">Pectinatus brassicae</name>
    <dbReference type="NCBI Taxonomy" id="862415"/>
    <lineage>
        <taxon>Bacteria</taxon>
        <taxon>Bacillati</taxon>
        <taxon>Bacillota</taxon>
        <taxon>Negativicutes</taxon>
        <taxon>Selenomonadales</taxon>
        <taxon>Selenomonadaceae</taxon>
        <taxon>Pectinatus</taxon>
    </lineage>
</organism>
<dbReference type="Gene3D" id="3.20.20.70">
    <property type="entry name" value="Aldolase class I"/>
    <property type="match status" value="1"/>
</dbReference>
<feature type="domain" description="4Fe-4S ferredoxin-type" evidence="10">
    <location>
        <begin position="47"/>
        <end position="76"/>
    </location>
</feature>
<dbReference type="PROSITE" id="PS00198">
    <property type="entry name" value="4FE4S_FER_1"/>
    <property type="match status" value="1"/>
</dbReference>
<dbReference type="Gene3D" id="3.30.70.20">
    <property type="match status" value="1"/>
</dbReference>
<dbReference type="SFLD" id="SFLDG01118">
    <property type="entry name" value="activating_enzymes__group_2"/>
    <property type="match status" value="1"/>
</dbReference>
<evidence type="ECO:0000259" key="11">
    <source>
        <dbReference type="PROSITE" id="PS51918"/>
    </source>
</evidence>
<dbReference type="CDD" id="cd01335">
    <property type="entry name" value="Radical_SAM"/>
    <property type="match status" value="1"/>
</dbReference>
<dbReference type="SUPFAM" id="SSF54862">
    <property type="entry name" value="4Fe-4S ferredoxins"/>
    <property type="match status" value="1"/>
</dbReference>
<dbReference type="InterPro" id="IPR034457">
    <property type="entry name" value="Organic_radical-activating"/>
</dbReference>
<feature type="domain" description="4Fe-4S ferredoxin-type" evidence="10">
    <location>
        <begin position="77"/>
        <end position="107"/>
    </location>
</feature>
<evidence type="ECO:0000256" key="4">
    <source>
        <dbReference type="ARBA" id="ARBA00022691"/>
    </source>
</evidence>
<dbReference type="InterPro" id="IPR007197">
    <property type="entry name" value="rSAM"/>
</dbReference>
<evidence type="ECO:0000256" key="2">
    <source>
        <dbReference type="ARBA" id="ARBA00009777"/>
    </source>
</evidence>
<gene>
    <name evidence="12" type="ORF">HNR32_001254</name>
</gene>
<dbReference type="EC" id="1.97.1.4" evidence="12"/>
<evidence type="ECO:0000256" key="3">
    <source>
        <dbReference type="ARBA" id="ARBA00022485"/>
    </source>
</evidence>
<comment type="cofactor">
    <cofactor evidence="1">
        <name>[4Fe-4S] cluster</name>
        <dbReference type="ChEBI" id="CHEBI:49883"/>
    </cofactor>
</comment>
<name>A0A840UIU2_9FIRM</name>
<keyword evidence="12" id="KW-0456">Lyase</keyword>
<feature type="domain" description="Radical SAM core" evidence="11">
    <location>
        <begin position="16"/>
        <end position="296"/>
    </location>
</feature>
<dbReference type="InterPro" id="IPR012839">
    <property type="entry name" value="Organic_radical_activase"/>
</dbReference>
<dbReference type="PIRSF" id="PIRSF000371">
    <property type="entry name" value="PFL_act_enz"/>
    <property type="match status" value="1"/>
</dbReference>
<reference evidence="12 13" key="1">
    <citation type="submission" date="2020-08" db="EMBL/GenBank/DDBJ databases">
        <title>Genomic Encyclopedia of Type Strains, Phase IV (KMG-IV): sequencing the most valuable type-strain genomes for metagenomic binning, comparative biology and taxonomic classification.</title>
        <authorList>
            <person name="Goeker M."/>
        </authorList>
    </citation>
    <scope>NUCLEOTIDE SEQUENCE [LARGE SCALE GENOMIC DNA]</scope>
    <source>
        <strain evidence="12 13">DSM 24661</strain>
    </source>
</reference>
<keyword evidence="8" id="KW-0411">Iron-sulfur</keyword>
<dbReference type="AlphaFoldDB" id="A0A840UIU2"/>
<comment type="caution">
    <text evidence="12">The sequence shown here is derived from an EMBL/GenBank/DDBJ whole genome shotgun (WGS) entry which is preliminary data.</text>
</comment>
<protein>
    <submittedName>
        <fullName evidence="12">Pyruvate formate lyase activating enzyme</fullName>
        <ecNumber evidence="12">1.97.1.4</ecNumber>
    </submittedName>
</protein>
<sequence>MKQCDYIFQMQRLSVNDGEGIRTTIFFKGCNLRCKWCANPESWSFTPQIMFFSHKCSSCGHCLNICPSHANELTDKNKIIFHSDICISCNACIDVCSAKARQTMGRNFSFTEVMTEIKKDMIFYEQSGGGVTFSGGEPLLHPDYIEKLLVYCQQLGISTAVESCGFFNFSQCRHLIEQFDMIFFDIKIMNDDLHINYTGQSNKKILQNIAQATQLNPNIIIRVPLINNINTDIANFEKLTYFMKKNKLNKIELLPYHSLGYEKMLSLGKSANKYTPPSTDTFLIKWEPHTRDFSRELGDQTSQYV</sequence>
<evidence type="ECO:0000256" key="8">
    <source>
        <dbReference type="ARBA" id="ARBA00023014"/>
    </source>
</evidence>
<dbReference type="GO" id="GO:0046872">
    <property type="term" value="F:metal ion binding"/>
    <property type="evidence" value="ECO:0007669"/>
    <property type="project" value="UniProtKB-KW"/>
</dbReference>
<dbReference type="InterPro" id="IPR013785">
    <property type="entry name" value="Aldolase_TIM"/>
</dbReference>
<keyword evidence="13" id="KW-1185">Reference proteome</keyword>
<evidence type="ECO:0000313" key="13">
    <source>
        <dbReference type="Proteomes" id="UP000559117"/>
    </source>
</evidence>
<proteinExistence type="inferred from homology"/>
<keyword evidence="4" id="KW-0949">S-adenosyl-L-methionine</keyword>
<dbReference type="SFLD" id="SFLDG01066">
    <property type="entry name" value="organic_radical-activating_enz"/>
    <property type="match status" value="1"/>
</dbReference>
<dbReference type="PROSITE" id="PS51379">
    <property type="entry name" value="4FE4S_FER_2"/>
    <property type="match status" value="2"/>
</dbReference>
<keyword evidence="3" id="KW-0004">4Fe-4S</keyword>
<dbReference type="InterPro" id="IPR001989">
    <property type="entry name" value="Radical_activat_CS"/>
</dbReference>
<evidence type="ECO:0000256" key="1">
    <source>
        <dbReference type="ARBA" id="ARBA00001966"/>
    </source>
</evidence>
<keyword evidence="12" id="KW-0670">Pyruvate</keyword>
<dbReference type="SUPFAM" id="SSF102114">
    <property type="entry name" value="Radical SAM enzymes"/>
    <property type="match status" value="1"/>
</dbReference>
<dbReference type="InterPro" id="IPR040074">
    <property type="entry name" value="BssD/PflA/YjjW"/>
</dbReference>
<dbReference type="RefSeq" id="WP_183860751.1">
    <property type="nucleotide sequence ID" value="NZ_JACHFH010000012.1"/>
</dbReference>
<dbReference type="GO" id="GO:0051539">
    <property type="term" value="F:4 iron, 4 sulfur cluster binding"/>
    <property type="evidence" value="ECO:0007669"/>
    <property type="project" value="UniProtKB-KW"/>
</dbReference>
<evidence type="ECO:0000256" key="6">
    <source>
        <dbReference type="ARBA" id="ARBA00023002"/>
    </source>
</evidence>
<dbReference type="EMBL" id="JACHFH010000012">
    <property type="protein sequence ID" value="MBB5336110.1"/>
    <property type="molecule type" value="Genomic_DNA"/>
</dbReference>
<dbReference type="PANTHER" id="PTHR30352">
    <property type="entry name" value="PYRUVATE FORMATE-LYASE-ACTIVATING ENZYME"/>
    <property type="match status" value="1"/>
</dbReference>
<accession>A0A840UIU2</accession>
<keyword evidence="6 12" id="KW-0560">Oxidoreductase</keyword>
<evidence type="ECO:0000313" key="12">
    <source>
        <dbReference type="EMBL" id="MBB5336110.1"/>
    </source>
</evidence>
<dbReference type="InterPro" id="IPR058240">
    <property type="entry name" value="rSAM_sf"/>
</dbReference>
<dbReference type="PROSITE" id="PS01087">
    <property type="entry name" value="RADICAL_ACTIVATING"/>
    <property type="match status" value="1"/>
</dbReference>
<dbReference type="NCBIfam" id="TIGR02494">
    <property type="entry name" value="PFLE_PFLC"/>
    <property type="match status" value="1"/>
</dbReference>
<keyword evidence="7" id="KW-0408">Iron</keyword>
<dbReference type="InterPro" id="IPR017896">
    <property type="entry name" value="4Fe4S_Fe-S-bd"/>
</dbReference>
<comment type="catalytic activity">
    <reaction evidence="9">
        <text>glycyl-[protein] + reduced [flavodoxin] + S-adenosyl-L-methionine = glycin-2-yl radical-[protein] + semiquinone [flavodoxin] + 5'-deoxyadenosine + L-methionine + H(+)</text>
        <dbReference type="Rhea" id="RHEA:61976"/>
        <dbReference type="Rhea" id="RHEA-COMP:10622"/>
        <dbReference type="Rhea" id="RHEA-COMP:14480"/>
        <dbReference type="Rhea" id="RHEA-COMP:15993"/>
        <dbReference type="Rhea" id="RHEA-COMP:15994"/>
        <dbReference type="ChEBI" id="CHEBI:15378"/>
        <dbReference type="ChEBI" id="CHEBI:17319"/>
        <dbReference type="ChEBI" id="CHEBI:29947"/>
        <dbReference type="ChEBI" id="CHEBI:32722"/>
        <dbReference type="ChEBI" id="CHEBI:57618"/>
        <dbReference type="ChEBI" id="CHEBI:57844"/>
        <dbReference type="ChEBI" id="CHEBI:59789"/>
        <dbReference type="ChEBI" id="CHEBI:140311"/>
    </reaction>
</comment>
<dbReference type="InterPro" id="IPR017900">
    <property type="entry name" value="4Fe4S_Fe_S_CS"/>
</dbReference>
<dbReference type="Proteomes" id="UP000559117">
    <property type="component" value="Unassembled WGS sequence"/>
</dbReference>
<dbReference type="Pfam" id="PF04055">
    <property type="entry name" value="Radical_SAM"/>
    <property type="match status" value="1"/>
</dbReference>
<dbReference type="GO" id="GO:0016829">
    <property type="term" value="F:lyase activity"/>
    <property type="evidence" value="ECO:0007669"/>
    <property type="project" value="UniProtKB-KW"/>
</dbReference>
<keyword evidence="5" id="KW-0479">Metal-binding</keyword>
<evidence type="ECO:0000259" key="10">
    <source>
        <dbReference type="PROSITE" id="PS51379"/>
    </source>
</evidence>
<dbReference type="SFLD" id="SFLDS00029">
    <property type="entry name" value="Radical_SAM"/>
    <property type="match status" value="1"/>
</dbReference>
<dbReference type="PANTHER" id="PTHR30352:SF4">
    <property type="entry name" value="PYRUVATE FORMATE-LYASE 2-ACTIVATING ENZYME"/>
    <property type="match status" value="1"/>
</dbReference>
<evidence type="ECO:0000256" key="5">
    <source>
        <dbReference type="ARBA" id="ARBA00022723"/>
    </source>
</evidence>
<evidence type="ECO:0000256" key="9">
    <source>
        <dbReference type="ARBA" id="ARBA00047365"/>
    </source>
</evidence>
<dbReference type="PROSITE" id="PS51918">
    <property type="entry name" value="RADICAL_SAM"/>
    <property type="match status" value="1"/>
</dbReference>